<keyword evidence="3" id="KW-1185">Reference proteome</keyword>
<protein>
    <submittedName>
        <fullName evidence="2">Uncharacterized protein</fullName>
    </submittedName>
</protein>
<dbReference type="Proteomes" id="UP000078541">
    <property type="component" value="Unassembled WGS sequence"/>
</dbReference>
<dbReference type="EMBL" id="KQ981744">
    <property type="protein sequence ID" value="KYN36459.1"/>
    <property type="molecule type" value="Genomic_DNA"/>
</dbReference>
<name>A0A195F8T5_9HYME</name>
<feature type="region of interest" description="Disordered" evidence="1">
    <location>
        <begin position="87"/>
        <end position="127"/>
    </location>
</feature>
<evidence type="ECO:0000256" key="1">
    <source>
        <dbReference type="SAM" id="MobiDB-lite"/>
    </source>
</evidence>
<evidence type="ECO:0000313" key="3">
    <source>
        <dbReference type="Proteomes" id="UP000078541"/>
    </source>
</evidence>
<evidence type="ECO:0000313" key="2">
    <source>
        <dbReference type="EMBL" id="KYN36459.1"/>
    </source>
</evidence>
<dbReference type="AlphaFoldDB" id="A0A195F8T5"/>
<gene>
    <name evidence="2" type="ORF">ALC56_09420</name>
</gene>
<reference evidence="2 3" key="1">
    <citation type="submission" date="2016-03" db="EMBL/GenBank/DDBJ databases">
        <title>Trachymyrmex septentrionalis WGS genome.</title>
        <authorList>
            <person name="Nygaard S."/>
            <person name="Hu H."/>
            <person name="Boomsma J."/>
            <person name="Zhang G."/>
        </authorList>
    </citation>
    <scope>NUCLEOTIDE SEQUENCE [LARGE SCALE GENOMIC DNA]</scope>
    <source>
        <strain evidence="2">Tsep2-gDNA-1</strain>
        <tissue evidence="2">Whole body</tissue>
    </source>
</reference>
<sequence length="191" mass="21194">MNCTRVTLGARPRTRKRSGAPAVLGKIREFPNCPPLRRIIYDSAGRVAKIPSVIRGKRVRSEKATILALLQFSRAVGNDDRHSFAEKETFASKNEFSREEQPARISTPSPSPPHPRPRVNLSRGINNPAGIVGIREPACSTRVMPKGREKEKATLSVCSMSHRQLSVSFDKLRALGRFGVGFHTAQRPNYP</sequence>
<organism evidence="2 3">
    <name type="scientific">Trachymyrmex septentrionalis</name>
    <dbReference type="NCBI Taxonomy" id="34720"/>
    <lineage>
        <taxon>Eukaryota</taxon>
        <taxon>Metazoa</taxon>
        <taxon>Ecdysozoa</taxon>
        <taxon>Arthropoda</taxon>
        <taxon>Hexapoda</taxon>
        <taxon>Insecta</taxon>
        <taxon>Pterygota</taxon>
        <taxon>Neoptera</taxon>
        <taxon>Endopterygota</taxon>
        <taxon>Hymenoptera</taxon>
        <taxon>Apocrita</taxon>
        <taxon>Aculeata</taxon>
        <taxon>Formicoidea</taxon>
        <taxon>Formicidae</taxon>
        <taxon>Myrmicinae</taxon>
        <taxon>Trachymyrmex</taxon>
    </lineage>
</organism>
<proteinExistence type="predicted"/>
<accession>A0A195F8T5</accession>
<feature type="compositionally biased region" description="Basic and acidic residues" evidence="1">
    <location>
        <begin position="87"/>
        <end position="102"/>
    </location>
</feature>